<comment type="caution">
    <text evidence="3">The sequence shown here is derived from an EMBL/GenBank/DDBJ whole genome shotgun (WGS) entry which is preliminary data.</text>
</comment>
<dbReference type="InterPro" id="IPR009011">
    <property type="entry name" value="Man6P_isomerase_rcpt-bd_dom_sf"/>
</dbReference>
<feature type="compositionally biased region" description="Polar residues" evidence="1">
    <location>
        <begin position="279"/>
        <end position="293"/>
    </location>
</feature>
<feature type="compositionally biased region" description="Low complexity" evidence="1">
    <location>
        <begin position="258"/>
        <end position="275"/>
    </location>
</feature>
<dbReference type="SUPFAM" id="SSF50911">
    <property type="entry name" value="Mannose 6-phosphate receptor domain"/>
    <property type="match status" value="1"/>
</dbReference>
<name>A0A9P7GIF5_9AGAR</name>
<feature type="compositionally biased region" description="Low complexity" evidence="1">
    <location>
        <begin position="386"/>
        <end position="412"/>
    </location>
</feature>
<dbReference type="Gene3D" id="2.70.130.10">
    <property type="entry name" value="Mannose-6-phosphate receptor binding domain"/>
    <property type="match status" value="1"/>
</dbReference>
<dbReference type="PANTHER" id="PTHR15071:SF0">
    <property type="entry name" value="MANNOSE 6-PHOSPHATE RECEPTOR-LIKE PROTEIN 1"/>
    <property type="match status" value="1"/>
</dbReference>
<feature type="compositionally biased region" description="Basic and acidic residues" evidence="1">
    <location>
        <begin position="413"/>
        <end position="425"/>
    </location>
</feature>
<dbReference type="OrthoDB" id="4504960at2759"/>
<feature type="signal peptide" evidence="2">
    <location>
        <begin position="1"/>
        <end position="16"/>
    </location>
</feature>
<evidence type="ECO:0000256" key="2">
    <source>
        <dbReference type="SAM" id="SignalP"/>
    </source>
</evidence>
<dbReference type="PANTHER" id="PTHR15071">
    <property type="entry name" value="MANNOSE-6-PHOSPHATE RECEPTOR FAMILY MEMBER"/>
    <property type="match status" value="1"/>
</dbReference>
<evidence type="ECO:0000313" key="4">
    <source>
        <dbReference type="Proteomes" id="UP000717328"/>
    </source>
</evidence>
<dbReference type="GO" id="GO:0007034">
    <property type="term" value="P:vacuolar transport"/>
    <property type="evidence" value="ECO:0007669"/>
    <property type="project" value="TreeGrafter"/>
</dbReference>
<evidence type="ECO:0000256" key="1">
    <source>
        <dbReference type="SAM" id="MobiDB-lite"/>
    </source>
</evidence>
<reference evidence="3" key="2">
    <citation type="submission" date="2021-10" db="EMBL/GenBank/DDBJ databases">
        <title>Phylogenomics reveals ancestral predisposition of the termite-cultivated fungus Termitomyces towards a domesticated lifestyle.</title>
        <authorList>
            <person name="Auxier B."/>
            <person name="Grum-Grzhimaylo A."/>
            <person name="Cardenas M.E."/>
            <person name="Lodge J.D."/>
            <person name="Laessoe T."/>
            <person name="Pedersen O."/>
            <person name="Smith M.E."/>
            <person name="Kuyper T.W."/>
            <person name="Franco-Molano E.A."/>
            <person name="Baroni T.J."/>
            <person name="Aanen D.K."/>
        </authorList>
    </citation>
    <scope>NUCLEOTIDE SEQUENCE</scope>
    <source>
        <strain evidence="3">D49</strain>
    </source>
</reference>
<dbReference type="Proteomes" id="UP000717328">
    <property type="component" value="Unassembled WGS sequence"/>
</dbReference>
<protein>
    <recommendedName>
        <fullName evidence="5">Autophagy-related protein 27</fullName>
    </recommendedName>
</protein>
<evidence type="ECO:0008006" key="5">
    <source>
        <dbReference type="Google" id="ProtNLM"/>
    </source>
</evidence>
<feature type="region of interest" description="Disordered" evidence="1">
    <location>
        <begin position="333"/>
        <end position="425"/>
    </location>
</feature>
<feature type="compositionally biased region" description="Acidic residues" evidence="1">
    <location>
        <begin position="373"/>
        <end position="383"/>
    </location>
</feature>
<feature type="region of interest" description="Disordered" evidence="1">
    <location>
        <begin position="247"/>
        <end position="319"/>
    </location>
</feature>
<evidence type="ECO:0000313" key="3">
    <source>
        <dbReference type="EMBL" id="KAG5651212.1"/>
    </source>
</evidence>
<dbReference type="AlphaFoldDB" id="A0A9P7GIF5"/>
<feature type="compositionally biased region" description="Polar residues" evidence="1">
    <location>
        <begin position="355"/>
        <end position="365"/>
    </location>
</feature>
<proteinExistence type="predicted"/>
<organism evidence="3 4">
    <name type="scientific">Sphagnurus paluster</name>
    <dbReference type="NCBI Taxonomy" id="117069"/>
    <lineage>
        <taxon>Eukaryota</taxon>
        <taxon>Fungi</taxon>
        <taxon>Dikarya</taxon>
        <taxon>Basidiomycota</taxon>
        <taxon>Agaricomycotina</taxon>
        <taxon>Agaricomycetes</taxon>
        <taxon>Agaricomycetidae</taxon>
        <taxon>Agaricales</taxon>
        <taxon>Tricholomatineae</taxon>
        <taxon>Lyophyllaceae</taxon>
        <taxon>Sphagnurus</taxon>
    </lineage>
</organism>
<keyword evidence="4" id="KW-1185">Reference proteome</keyword>
<gene>
    <name evidence="3" type="ORF">H0H81_009459</name>
</gene>
<keyword evidence="2" id="KW-0732">Signal</keyword>
<reference evidence="3" key="1">
    <citation type="submission" date="2021-02" db="EMBL/GenBank/DDBJ databases">
        <authorList>
            <person name="Nieuwenhuis M."/>
            <person name="Van De Peppel L.J.J."/>
        </authorList>
    </citation>
    <scope>NUCLEOTIDE SEQUENCE</scope>
    <source>
        <strain evidence="3">D49</strain>
    </source>
</reference>
<accession>A0A9P7GIF5</accession>
<sequence length="425" mass="46014">MRWLVLLALAIVGCMADDEMPCTIHHGGRYYDLNPLKASKDYEFQTPGNHLFVMNVCRTPVRETFGLKDVKVTEIGGFIRRDHGDFSIGSKYNPVVPRLQSSPDSRGWVSLQIQIRREPDTGTPRLIAQLPPGDDEEACAFFLEWRTHVACPTNDPGSALGFFSFTILLQVAIFYCADPSSAALTHHNRIISLAILYLVAGTLYNRFVLRLRGVDQIPKFSVEAMKYHASEALDWIKDLAGSAQRPGSGYARMPNELGTPFSGGTFSGSSQPSGGINPVSHQTQVSSGPGSTLHSDDVGHGFVRPHPSRAPSGPPRRAEINPVSHQAQIATSQVGNVGPTPPAPITSALAPAENTRPQPSELHNTAQKREFMLGDDEDEEDDLVNTPPTATSRATAPTLVASSPSSDDSAVLRGRDLGSEDVTRL</sequence>
<dbReference type="GO" id="GO:0005770">
    <property type="term" value="C:late endosome"/>
    <property type="evidence" value="ECO:0007669"/>
    <property type="project" value="TreeGrafter"/>
</dbReference>
<dbReference type="GO" id="GO:0000139">
    <property type="term" value="C:Golgi membrane"/>
    <property type="evidence" value="ECO:0007669"/>
    <property type="project" value="UniProtKB-SubCell"/>
</dbReference>
<dbReference type="EMBL" id="JABCKI010000278">
    <property type="protein sequence ID" value="KAG5651212.1"/>
    <property type="molecule type" value="Genomic_DNA"/>
</dbReference>
<feature type="chain" id="PRO_5040353204" description="Autophagy-related protein 27" evidence="2">
    <location>
        <begin position="17"/>
        <end position="425"/>
    </location>
</feature>